<sequence>MDNSQTHMADSNKLVIQLRIGSQMHTISVQRSQEEIYRKAAKLINDKLGRYAQTYPNQTIEKYMSISILDFAVQALQLEQVQNTAPFVASMEALTSEIEDTLKKEDD</sequence>
<dbReference type="SUPFAM" id="SSF102829">
    <property type="entry name" value="Cell division protein ZapA-like"/>
    <property type="match status" value="1"/>
</dbReference>
<dbReference type="Proteomes" id="UP000003460">
    <property type="component" value="Unassembled WGS sequence"/>
</dbReference>
<dbReference type="AlphaFoldDB" id="C9LI66"/>
<dbReference type="eggNOG" id="ENOG5033HMZ">
    <property type="taxonomic scope" value="Bacteria"/>
</dbReference>
<evidence type="ECO:0008006" key="3">
    <source>
        <dbReference type="Google" id="ProtNLM"/>
    </source>
</evidence>
<organism evidence="1 2">
    <name type="scientific">Alloprevotella tannerae ATCC 51259</name>
    <dbReference type="NCBI Taxonomy" id="626522"/>
    <lineage>
        <taxon>Bacteria</taxon>
        <taxon>Pseudomonadati</taxon>
        <taxon>Bacteroidota</taxon>
        <taxon>Bacteroidia</taxon>
        <taxon>Bacteroidales</taxon>
        <taxon>Prevotellaceae</taxon>
        <taxon>Alloprevotella</taxon>
    </lineage>
</organism>
<dbReference type="OrthoDB" id="1086561at2"/>
<evidence type="ECO:0000313" key="1">
    <source>
        <dbReference type="EMBL" id="EEX71182.1"/>
    </source>
</evidence>
<dbReference type="InterPro" id="IPR036192">
    <property type="entry name" value="Cell_div_ZapA-like_sf"/>
</dbReference>
<gene>
    <name evidence="1" type="ORF">GCWU000325_01924</name>
</gene>
<dbReference type="HOGENOM" id="CLU_164748_0_0_10"/>
<protein>
    <recommendedName>
        <fullName evidence="3">Cell division protein ZapA</fullName>
    </recommendedName>
</protein>
<dbReference type="STRING" id="626522.GCWU000325_01924"/>
<comment type="caution">
    <text evidence="1">The sequence shown here is derived from an EMBL/GenBank/DDBJ whole genome shotgun (WGS) entry which is preliminary data.</text>
</comment>
<reference evidence="1" key="1">
    <citation type="submission" date="2009-09" db="EMBL/GenBank/DDBJ databases">
        <authorList>
            <person name="Weinstock G."/>
            <person name="Sodergren E."/>
            <person name="Clifton S."/>
            <person name="Fulton L."/>
            <person name="Fulton B."/>
            <person name="Courtney L."/>
            <person name="Fronick C."/>
            <person name="Harrison M."/>
            <person name="Strong C."/>
            <person name="Farmer C."/>
            <person name="Delahaunty K."/>
            <person name="Markovic C."/>
            <person name="Hall O."/>
            <person name="Minx P."/>
            <person name="Tomlinson C."/>
            <person name="Mitreva M."/>
            <person name="Nelson J."/>
            <person name="Hou S."/>
            <person name="Wollam A."/>
            <person name="Pepin K.H."/>
            <person name="Johnson M."/>
            <person name="Bhonagiri V."/>
            <person name="Nash W.E."/>
            <person name="Warren W."/>
            <person name="Chinwalla A."/>
            <person name="Mardis E.R."/>
            <person name="Wilson R.K."/>
        </authorList>
    </citation>
    <scope>NUCLEOTIDE SEQUENCE [LARGE SCALE GENOMIC DNA]</scope>
    <source>
        <strain evidence="1">ATCC 51259</strain>
    </source>
</reference>
<proteinExistence type="predicted"/>
<dbReference type="Pfam" id="PF05164">
    <property type="entry name" value="ZapA"/>
    <property type="match status" value="1"/>
</dbReference>
<evidence type="ECO:0000313" key="2">
    <source>
        <dbReference type="Proteomes" id="UP000003460"/>
    </source>
</evidence>
<keyword evidence="2" id="KW-1185">Reference proteome</keyword>
<name>C9LI66_9BACT</name>
<accession>C9LI66</accession>
<dbReference type="EMBL" id="ACIJ02000022">
    <property type="protein sequence ID" value="EEX71182.1"/>
    <property type="molecule type" value="Genomic_DNA"/>
</dbReference>
<dbReference type="InterPro" id="IPR007838">
    <property type="entry name" value="Cell_div_ZapA-like"/>
</dbReference>